<sequence length="115" mass="12284">MDVRQVALGVAFGAAVAVNAALQSLQDAGSFLIHSPGPSSRSRPVDLLDATTRDARKRPLSFVDDVEDDEDDFDAFKNNDEDEARGPSGGAKWGCSGGHDPLRSRNSPPLRSKFS</sequence>
<evidence type="ECO:0000256" key="1">
    <source>
        <dbReference type="SAM" id="MobiDB-lite"/>
    </source>
</evidence>
<reference evidence="3" key="1">
    <citation type="journal article" date="2017" name="Cell">
        <title>Insights into land plant evolution garnered from the Marchantia polymorpha genome.</title>
        <authorList>
            <person name="Bowman J.L."/>
            <person name="Kohchi T."/>
            <person name="Yamato K.T."/>
            <person name="Jenkins J."/>
            <person name="Shu S."/>
            <person name="Ishizaki K."/>
            <person name="Yamaoka S."/>
            <person name="Nishihama R."/>
            <person name="Nakamura Y."/>
            <person name="Berger F."/>
            <person name="Adam C."/>
            <person name="Aki S.S."/>
            <person name="Althoff F."/>
            <person name="Araki T."/>
            <person name="Arteaga-Vazquez M.A."/>
            <person name="Balasubrmanian S."/>
            <person name="Barry K."/>
            <person name="Bauer D."/>
            <person name="Boehm C.R."/>
            <person name="Briginshaw L."/>
            <person name="Caballero-Perez J."/>
            <person name="Catarino B."/>
            <person name="Chen F."/>
            <person name="Chiyoda S."/>
            <person name="Chovatia M."/>
            <person name="Davies K.M."/>
            <person name="Delmans M."/>
            <person name="Demura T."/>
            <person name="Dierschke T."/>
            <person name="Dolan L."/>
            <person name="Dorantes-Acosta A.E."/>
            <person name="Eklund D.M."/>
            <person name="Florent S.N."/>
            <person name="Flores-Sandoval E."/>
            <person name="Fujiyama A."/>
            <person name="Fukuzawa H."/>
            <person name="Galik B."/>
            <person name="Grimanelli D."/>
            <person name="Grimwood J."/>
            <person name="Grossniklaus U."/>
            <person name="Hamada T."/>
            <person name="Haseloff J."/>
            <person name="Hetherington A.J."/>
            <person name="Higo A."/>
            <person name="Hirakawa Y."/>
            <person name="Hundley H.N."/>
            <person name="Ikeda Y."/>
            <person name="Inoue K."/>
            <person name="Inoue S.I."/>
            <person name="Ishida S."/>
            <person name="Jia Q."/>
            <person name="Kakita M."/>
            <person name="Kanazawa T."/>
            <person name="Kawai Y."/>
            <person name="Kawashima T."/>
            <person name="Kennedy M."/>
            <person name="Kinose K."/>
            <person name="Kinoshita T."/>
            <person name="Kohara Y."/>
            <person name="Koide E."/>
            <person name="Komatsu K."/>
            <person name="Kopischke S."/>
            <person name="Kubo M."/>
            <person name="Kyozuka J."/>
            <person name="Lagercrantz U."/>
            <person name="Lin S.S."/>
            <person name="Lindquist E."/>
            <person name="Lipzen A.M."/>
            <person name="Lu C.W."/>
            <person name="De Luna E."/>
            <person name="Martienssen R.A."/>
            <person name="Minamino N."/>
            <person name="Mizutani M."/>
            <person name="Mizutani M."/>
            <person name="Mochizuki N."/>
            <person name="Monte I."/>
            <person name="Mosher R."/>
            <person name="Nagasaki H."/>
            <person name="Nakagami H."/>
            <person name="Naramoto S."/>
            <person name="Nishitani K."/>
            <person name="Ohtani M."/>
            <person name="Okamoto T."/>
            <person name="Okumura M."/>
            <person name="Phillips J."/>
            <person name="Pollak B."/>
            <person name="Reinders A."/>
            <person name="Rovekamp M."/>
            <person name="Sano R."/>
            <person name="Sawa S."/>
            <person name="Schmid M.W."/>
            <person name="Shirakawa M."/>
            <person name="Solano R."/>
            <person name="Spunde A."/>
            <person name="Suetsugu N."/>
            <person name="Sugano S."/>
            <person name="Sugiyama A."/>
            <person name="Sun R."/>
            <person name="Suzuki Y."/>
            <person name="Takenaka M."/>
            <person name="Takezawa D."/>
            <person name="Tomogane H."/>
            <person name="Tsuzuki M."/>
            <person name="Ueda T."/>
            <person name="Umeda M."/>
            <person name="Ward J.M."/>
            <person name="Watanabe Y."/>
            <person name="Yazaki K."/>
            <person name="Yokoyama R."/>
            <person name="Yoshitake Y."/>
            <person name="Yotsui I."/>
            <person name="Zachgo S."/>
            <person name="Schmutz J."/>
        </authorList>
    </citation>
    <scope>NUCLEOTIDE SEQUENCE [LARGE SCALE GENOMIC DNA]</scope>
    <source>
        <strain evidence="3">Tak-1</strain>
    </source>
</reference>
<accession>A0A2R6VXU6</accession>
<feature type="compositionally biased region" description="Basic and acidic residues" evidence="1">
    <location>
        <begin position="43"/>
        <end position="54"/>
    </location>
</feature>
<protein>
    <submittedName>
        <fullName evidence="2">Uncharacterized protein</fullName>
    </submittedName>
</protein>
<feature type="compositionally biased region" description="Gly residues" evidence="1">
    <location>
        <begin position="87"/>
        <end position="97"/>
    </location>
</feature>
<feature type="compositionally biased region" description="Acidic residues" evidence="1">
    <location>
        <begin position="64"/>
        <end position="73"/>
    </location>
</feature>
<evidence type="ECO:0000313" key="3">
    <source>
        <dbReference type="Proteomes" id="UP000244005"/>
    </source>
</evidence>
<dbReference type="AlphaFoldDB" id="A0A2R6VXU6"/>
<dbReference type="Gramene" id="Mp4g13280.1">
    <property type="protein sequence ID" value="Mp4g13280.1.cds"/>
    <property type="gene ID" value="Mp4g13280"/>
</dbReference>
<proteinExistence type="predicted"/>
<name>A0A2R6VXU6_MARPO</name>
<organism evidence="2 3">
    <name type="scientific">Marchantia polymorpha</name>
    <name type="common">Common liverwort</name>
    <name type="synonym">Marchantia aquatica</name>
    <dbReference type="NCBI Taxonomy" id="3197"/>
    <lineage>
        <taxon>Eukaryota</taxon>
        <taxon>Viridiplantae</taxon>
        <taxon>Streptophyta</taxon>
        <taxon>Embryophyta</taxon>
        <taxon>Marchantiophyta</taxon>
        <taxon>Marchantiopsida</taxon>
        <taxon>Marchantiidae</taxon>
        <taxon>Marchantiales</taxon>
        <taxon>Marchantiaceae</taxon>
        <taxon>Marchantia</taxon>
    </lineage>
</organism>
<evidence type="ECO:0000313" key="2">
    <source>
        <dbReference type="EMBL" id="PTQ26380.1"/>
    </source>
</evidence>
<dbReference type="EMBL" id="KZ774349">
    <property type="protein sequence ID" value="PTQ26380.1"/>
    <property type="molecule type" value="Genomic_DNA"/>
</dbReference>
<feature type="compositionally biased region" description="Polar residues" evidence="1">
    <location>
        <begin position="104"/>
        <end position="115"/>
    </location>
</feature>
<gene>
    <name evidence="2" type="ORF">MARPO_2201s0001</name>
</gene>
<keyword evidence="3" id="KW-1185">Reference proteome</keyword>
<dbReference type="Proteomes" id="UP000244005">
    <property type="component" value="Unassembled WGS sequence"/>
</dbReference>
<feature type="region of interest" description="Disordered" evidence="1">
    <location>
        <begin position="34"/>
        <end position="115"/>
    </location>
</feature>